<dbReference type="Proteomes" id="UP001244011">
    <property type="component" value="Unassembled WGS sequence"/>
</dbReference>
<organism evidence="7 8">
    <name type="scientific">Phialemonium atrogriseum</name>
    <dbReference type="NCBI Taxonomy" id="1093897"/>
    <lineage>
        <taxon>Eukaryota</taxon>
        <taxon>Fungi</taxon>
        <taxon>Dikarya</taxon>
        <taxon>Ascomycota</taxon>
        <taxon>Pezizomycotina</taxon>
        <taxon>Sordariomycetes</taxon>
        <taxon>Sordariomycetidae</taxon>
        <taxon>Cephalothecales</taxon>
        <taxon>Cephalothecaceae</taxon>
        <taxon>Phialemonium</taxon>
    </lineage>
</organism>
<evidence type="ECO:0000313" key="8">
    <source>
        <dbReference type="Proteomes" id="UP001244011"/>
    </source>
</evidence>
<dbReference type="RefSeq" id="XP_060283975.1">
    <property type="nucleotide sequence ID" value="XM_060424585.1"/>
</dbReference>
<feature type="compositionally biased region" description="Basic residues" evidence="5">
    <location>
        <begin position="663"/>
        <end position="680"/>
    </location>
</feature>
<evidence type="ECO:0000259" key="6">
    <source>
        <dbReference type="PROSITE" id="PS51266"/>
    </source>
</evidence>
<proteinExistence type="predicted"/>
<evidence type="ECO:0000313" key="7">
    <source>
        <dbReference type="EMBL" id="KAK1767762.1"/>
    </source>
</evidence>
<dbReference type="SUPFAM" id="SSF54495">
    <property type="entry name" value="UBC-like"/>
    <property type="match status" value="1"/>
</dbReference>
<keyword evidence="2 4" id="KW-0863">Zinc-finger</keyword>
<dbReference type="GeneID" id="85307772"/>
<feature type="compositionally biased region" description="Acidic residues" evidence="5">
    <location>
        <begin position="368"/>
        <end position="393"/>
    </location>
</feature>
<dbReference type="Pfam" id="PF05495">
    <property type="entry name" value="zf-CHY"/>
    <property type="match status" value="1"/>
</dbReference>
<sequence length="688" mass="76288">MIPTGSRGETRLRRPKQAFSEVSPNRVVPKPVPQSQVQNARGYHIEQLRRRYSPKETTNENGGTSLLFKLRPSDPDFPFELDHLECDLLVPAGYPKQPPQLRIKNKDIPRGFSINIEKGWDRLVEERRGATLLTLTNALDRKLEELLSEQKSETVKLTIFKDTRHLNTASPSSVPETPSAKPYVPPRRYVPEETFTREQIAEAKARRAQETRQLESRMGRLPLYSKSNDGIVYTLPLEPRRRTELPPGLKPTKSVQLIIPVLYPLQPPRVLLNDVESKDAEGVEELFTAKAVEQKQMTLMSHLNFLAQNIHTLARQAQASAAEKESGEAESAVEDVYIKAKEAEHSSALGGDDRSHIQVIPRPPEWCAGEESDGSSGSEDEDYSYDEEDEEDGGATLGEPSSAQPPATGQTAERGTALTFPSIELRGIELLQVSILSLGVRCERCKTINEISGLKDNVEKTGSCRKCTSGFVVKFRPELVHQNSIRAGFIDAAGCTVTELLPSTFIPTCATCSTPSGGLVSVRGEMTTNVCRECHSRFTFKLPEVKFLAYAPGTSSLRLPVRGAGPGRDAGRQHRAGEALPGHGACEHYRRSHRWFRFSCCGRVHACDRCHDGAEDHAHEWAARMVCGWCGREQTYRPESCAFCGRGVVGRRGGGYWEGGKGTRNRRLMRKGDSRKHKRVGGSEAAKG</sequence>
<gene>
    <name evidence="7" type="ORF">QBC33DRAFT_450936</name>
</gene>
<dbReference type="InterPro" id="IPR037274">
    <property type="entry name" value="Znf_CHY_sf"/>
</dbReference>
<feature type="domain" description="CHY-type" evidence="6">
    <location>
        <begin position="579"/>
        <end position="646"/>
    </location>
</feature>
<dbReference type="InterPro" id="IPR016135">
    <property type="entry name" value="UBQ-conjugating_enzyme/RWD"/>
</dbReference>
<dbReference type="SUPFAM" id="SSF161219">
    <property type="entry name" value="CHY zinc finger-like"/>
    <property type="match status" value="1"/>
</dbReference>
<evidence type="ECO:0000256" key="1">
    <source>
        <dbReference type="ARBA" id="ARBA00022723"/>
    </source>
</evidence>
<evidence type="ECO:0000256" key="4">
    <source>
        <dbReference type="PROSITE-ProRule" id="PRU00601"/>
    </source>
</evidence>
<keyword evidence="3" id="KW-0862">Zinc</keyword>
<keyword evidence="8" id="KW-1185">Reference proteome</keyword>
<feature type="compositionally biased region" description="Polar residues" evidence="5">
    <location>
        <begin position="399"/>
        <end position="413"/>
    </location>
</feature>
<evidence type="ECO:0000256" key="2">
    <source>
        <dbReference type="ARBA" id="ARBA00022771"/>
    </source>
</evidence>
<protein>
    <recommendedName>
        <fullName evidence="6">CHY-type domain-containing protein</fullName>
    </recommendedName>
</protein>
<accession>A0AAJ0C1F3</accession>
<feature type="region of interest" description="Disordered" evidence="5">
    <location>
        <begin position="1"/>
        <end position="37"/>
    </location>
</feature>
<dbReference type="AlphaFoldDB" id="A0AAJ0C1F3"/>
<feature type="region of interest" description="Disordered" evidence="5">
    <location>
        <begin position="168"/>
        <end position="187"/>
    </location>
</feature>
<comment type="caution">
    <text evidence="7">The sequence shown here is derived from an EMBL/GenBank/DDBJ whole genome shotgun (WGS) entry which is preliminary data.</text>
</comment>
<feature type="region of interest" description="Disordered" evidence="5">
    <location>
        <begin position="659"/>
        <end position="688"/>
    </location>
</feature>
<reference evidence="7" key="1">
    <citation type="submission" date="2023-06" db="EMBL/GenBank/DDBJ databases">
        <title>Genome-scale phylogeny and comparative genomics of the fungal order Sordariales.</title>
        <authorList>
            <consortium name="Lawrence Berkeley National Laboratory"/>
            <person name="Hensen N."/>
            <person name="Bonometti L."/>
            <person name="Westerberg I."/>
            <person name="Brannstrom I.O."/>
            <person name="Guillou S."/>
            <person name="Cros-Aarteil S."/>
            <person name="Calhoun S."/>
            <person name="Haridas S."/>
            <person name="Kuo A."/>
            <person name="Mondo S."/>
            <person name="Pangilinan J."/>
            <person name="Riley R."/>
            <person name="Labutti K."/>
            <person name="Andreopoulos B."/>
            <person name="Lipzen A."/>
            <person name="Chen C."/>
            <person name="Yanf M."/>
            <person name="Daum C."/>
            <person name="Ng V."/>
            <person name="Clum A."/>
            <person name="Steindorff A."/>
            <person name="Ohm R."/>
            <person name="Martin F."/>
            <person name="Silar P."/>
            <person name="Natvig D."/>
            <person name="Lalanne C."/>
            <person name="Gautier V."/>
            <person name="Ament-Velasquez S.L."/>
            <person name="Kruys A."/>
            <person name="Hutchinson M.I."/>
            <person name="Powell A.J."/>
            <person name="Barry K."/>
            <person name="Miller A.N."/>
            <person name="Grigoriev I.V."/>
            <person name="Debuchy R."/>
            <person name="Gladieux P."/>
            <person name="Thoren M.H."/>
            <person name="Johannesson H."/>
        </authorList>
    </citation>
    <scope>NUCLEOTIDE SEQUENCE</scope>
    <source>
        <strain evidence="7">8032-3</strain>
    </source>
</reference>
<dbReference type="GO" id="GO:0008270">
    <property type="term" value="F:zinc ion binding"/>
    <property type="evidence" value="ECO:0007669"/>
    <property type="project" value="UniProtKB-KW"/>
</dbReference>
<dbReference type="EMBL" id="MU839007">
    <property type="protein sequence ID" value="KAK1767762.1"/>
    <property type="molecule type" value="Genomic_DNA"/>
</dbReference>
<dbReference type="InterPro" id="IPR008913">
    <property type="entry name" value="Znf_CHY"/>
</dbReference>
<evidence type="ECO:0000256" key="3">
    <source>
        <dbReference type="ARBA" id="ARBA00022833"/>
    </source>
</evidence>
<dbReference type="PROSITE" id="PS51266">
    <property type="entry name" value="ZF_CHY"/>
    <property type="match status" value="1"/>
</dbReference>
<evidence type="ECO:0000256" key="5">
    <source>
        <dbReference type="SAM" id="MobiDB-lite"/>
    </source>
</evidence>
<keyword evidence="1" id="KW-0479">Metal-binding</keyword>
<name>A0AAJ0C1F3_9PEZI</name>
<feature type="compositionally biased region" description="Low complexity" evidence="5">
    <location>
        <begin position="27"/>
        <end position="37"/>
    </location>
</feature>
<feature type="region of interest" description="Disordered" evidence="5">
    <location>
        <begin position="364"/>
        <end position="413"/>
    </location>
</feature>